<proteinExistence type="inferred from homology"/>
<comment type="similarity">
    <text evidence="2 6">Belongs to the RRF family.</text>
</comment>
<dbReference type="HAMAP" id="MF_00040">
    <property type="entry name" value="RRF"/>
    <property type="match status" value="1"/>
</dbReference>
<evidence type="ECO:0000256" key="4">
    <source>
        <dbReference type="ARBA" id="ARBA00022917"/>
    </source>
</evidence>
<dbReference type="InterPro" id="IPR023584">
    <property type="entry name" value="Ribosome_recyc_fac_dom"/>
</dbReference>
<dbReference type="EMBL" id="CP113406">
    <property type="protein sequence ID" value="WAI19179.1"/>
    <property type="molecule type" value="Genomic_DNA"/>
</dbReference>
<feature type="domain" description="Ribosome recycling factor" evidence="7">
    <location>
        <begin position="20"/>
        <end position="183"/>
    </location>
</feature>
<evidence type="ECO:0000256" key="2">
    <source>
        <dbReference type="ARBA" id="ARBA00005912"/>
    </source>
</evidence>
<dbReference type="PANTHER" id="PTHR20982:SF3">
    <property type="entry name" value="MITOCHONDRIAL RIBOSOME RECYCLING FACTOR PSEUDO 1"/>
    <property type="match status" value="1"/>
</dbReference>
<accession>A0AAJ5PUV0</accession>
<sequence length="185" mass="21405">MINKININSDERMKACIQIFQNNVNNIRIGRASPLLLNNIYIEYFGVKTALRQVANIIVEDSHSLRINVFDSSVTPLIKKSILNANLDLNPILNGKDIIIKVPALTEERRKNLIKVIRNDAENSRICVRNIRRDSNDKIKKLIKEKIISKDEERLAQIKIQTMTNEYVKEIESILLKKEIELMKV</sequence>
<evidence type="ECO:0000256" key="1">
    <source>
        <dbReference type="ARBA" id="ARBA00004496"/>
    </source>
</evidence>
<evidence type="ECO:0000313" key="8">
    <source>
        <dbReference type="EMBL" id="WAI19179.1"/>
    </source>
</evidence>
<dbReference type="Gene3D" id="1.10.132.20">
    <property type="entry name" value="Ribosome-recycling factor"/>
    <property type="match status" value="1"/>
</dbReference>
<keyword evidence="3 6" id="KW-0963">Cytoplasm</keyword>
<dbReference type="NCBIfam" id="TIGR00496">
    <property type="entry name" value="frr"/>
    <property type="match status" value="1"/>
</dbReference>
<dbReference type="GO" id="GO:0002184">
    <property type="term" value="P:cytoplasmic translational termination"/>
    <property type="evidence" value="ECO:0007669"/>
    <property type="project" value="TreeGrafter"/>
</dbReference>
<organism evidence="8 9">
    <name type="scientific">Buchnera aphidicola</name>
    <name type="common">Brevicoryne brassicae</name>
    <dbReference type="NCBI Taxonomy" id="911343"/>
    <lineage>
        <taxon>Bacteria</taxon>
        <taxon>Pseudomonadati</taxon>
        <taxon>Pseudomonadota</taxon>
        <taxon>Gammaproteobacteria</taxon>
        <taxon>Enterobacterales</taxon>
        <taxon>Erwiniaceae</taxon>
        <taxon>Buchnera</taxon>
    </lineage>
</organism>
<reference evidence="8" key="1">
    <citation type="submission" date="2022-11" db="EMBL/GenBank/DDBJ databases">
        <title>The whole genome sequencing of pests is an important tool to study the evolution of the plant-insect interaction and insecticide resistance.</title>
        <authorList>
            <person name="Kananovich Y."/>
        </authorList>
    </citation>
    <scope>NUCLEOTIDE SEQUENCE</scope>
    <source>
        <strain evidence="8">BSU_Bre_2018</strain>
    </source>
</reference>
<gene>
    <name evidence="6 8" type="primary">frr</name>
    <name evidence="8" type="ORF">OW720_01205</name>
</gene>
<dbReference type="FunFam" id="1.10.132.20:FF:000001">
    <property type="entry name" value="Ribosome-recycling factor"/>
    <property type="match status" value="1"/>
</dbReference>
<dbReference type="AlphaFoldDB" id="A0AAJ5PUV0"/>
<dbReference type="InterPro" id="IPR002661">
    <property type="entry name" value="Ribosome_recyc_fac"/>
</dbReference>
<dbReference type="RefSeq" id="WP_158365631.1">
    <property type="nucleotide sequence ID" value="NZ_CP034882.1"/>
</dbReference>
<protein>
    <recommendedName>
        <fullName evidence="6">Ribosome-recycling factor</fullName>
        <shortName evidence="6">RRF</shortName>
    </recommendedName>
    <alternativeName>
        <fullName evidence="6">Ribosome-releasing factor</fullName>
    </alternativeName>
</protein>
<evidence type="ECO:0000256" key="5">
    <source>
        <dbReference type="ARBA" id="ARBA00025050"/>
    </source>
</evidence>
<comment type="function">
    <text evidence="5 6">Responsible for the release of ribosomes from messenger RNA at the termination of protein biosynthesis. May increase the efficiency of translation by recycling ribosomes from one round of translation to another.</text>
</comment>
<dbReference type="Gene3D" id="3.30.1360.40">
    <property type="match status" value="1"/>
</dbReference>
<keyword evidence="4 6" id="KW-0648">Protein biosynthesis</keyword>
<dbReference type="InterPro" id="IPR036191">
    <property type="entry name" value="RRF_sf"/>
</dbReference>
<evidence type="ECO:0000313" key="9">
    <source>
        <dbReference type="Proteomes" id="UP001163440"/>
    </source>
</evidence>
<dbReference type="PANTHER" id="PTHR20982">
    <property type="entry name" value="RIBOSOME RECYCLING FACTOR"/>
    <property type="match status" value="1"/>
</dbReference>
<name>A0AAJ5PUV0_9GAMM</name>
<evidence type="ECO:0000256" key="6">
    <source>
        <dbReference type="HAMAP-Rule" id="MF_00040"/>
    </source>
</evidence>
<dbReference type="FunFam" id="3.30.1360.40:FF:000001">
    <property type="entry name" value="Ribosome-recycling factor"/>
    <property type="match status" value="1"/>
</dbReference>
<dbReference type="SUPFAM" id="SSF55194">
    <property type="entry name" value="Ribosome recycling factor, RRF"/>
    <property type="match status" value="1"/>
</dbReference>
<dbReference type="GO" id="GO:0043023">
    <property type="term" value="F:ribosomal large subunit binding"/>
    <property type="evidence" value="ECO:0007669"/>
    <property type="project" value="TreeGrafter"/>
</dbReference>
<dbReference type="Pfam" id="PF01765">
    <property type="entry name" value="RRF"/>
    <property type="match status" value="1"/>
</dbReference>
<evidence type="ECO:0000259" key="7">
    <source>
        <dbReference type="Pfam" id="PF01765"/>
    </source>
</evidence>
<dbReference type="GO" id="GO:0005829">
    <property type="term" value="C:cytosol"/>
    <property type="evidence" value="ECO:0007669"/>
    <property type="project" value="GOC"/>
</dbReference>
<dbReference type="Proteomes" id="UP001163440">
    <property type="component" value="Chromosome"/>
</dbReference>
<evidence type="ECO:0000256" key="3">
    <source>
        <dbReference type="ARBA" id="ARBA00022490"/>
    </source>
</evidence>
<comment type="subcellular location">
    <subcellularLocation>
        <location evidence="1 6">Cytoplasm</location>
    </subcellularLocation>
</comment>